<reference evidence="1" key="1">
    <citation type="submission" date="2020-09" db="EMBL/GenBank/DDBJ databases">
        <title>A novel bacterium of genus Paenibacillus, isolated from South China Sea.</title>
        <authorList>
            <person name="Huang H."/>
            <person name="Mo K."/>
            <person name="Hu Y."/>
        </authorList>
    </citation>
    <scope>NUCLEOTIDE SEQUENCE</scope>
    <source>
        <strain evidence="1">IB182363</strain>
    </source>
</reference>
<evidence type="ECO:0000313" key="2">
    <source>
        <dbReference type="Proteomes" id="UP000639396"/>
    </source>
</evidence>
<dbReference type="RefSeq" id="WP_190924383.1">
    <property type="nucleotide sequence ID" value="NZ_JACXJA010000003.1"/>
</dbReference>
<comment type="caution">
    <text evidence="1">The sequence shown here is derived from an EMBL/GenBank/DDBJ whole genome shotgun (WGS) entry which is preliminary data.</text>
</comment>
<name>A0A927C6I6_9BACL</name>
<organism evidence="1 2">
    <name type="scientific">Paenibacillus oceani</name>
    <dbReference type="NCBI Taxonomy" id="2772510"/>
    <lineage>
        <taxon>Bacteria</taxon>
        <taxon>Bacillati</taxon>
        <taxon>Bacillota</taxon>
        <taxon>Bacilli</taxon>
        <taxon>Bacillales</taxon>
        <taxon>Paenibacillaceae</taxon>
        <taxon>Paenibacillus</taxon>
    </lineage>
</organism>
<gene>
    <name evidence="1" type="ORF">IDH45_02610</name>
</gene>
<proteinExistence type="predicted"/>
<dbReference type="SUPFAM" id="SSF56112">
    <property type="entry name" value="Protein kinase-like (PK-like)"/>
    <property type="match status" value="1"/>
</dbReference>
<dbReference type="InterPro" id="IPR011009">
    <property type="entry name" value="Kinase-like_dom_sf"/>
</dbReference>
<evidence type="ECO:0000313" key="1">
    <source>
        <dbReference type="EMBL" id="MBD2860877.1"/>
    </source>
</evidence>
<dbReference type="Proteomes" id="UP000639396">
    <property type="component" value="Unassembled WGS sequence"/>
</dbReference>
<dbReference type="Gene3D" id="1.10.510.10">
    <property type="entry name" value="Transferase(Phosphotransferase) domain 1"/>
    <property type="match status" value="1"/>
</dbReference>
<keyword evidence="2" id="KW-1185">Reference proteome</keyword>
<dbReference type="EMBL" id="JACXJA010000003">
    <property type="protein sequence ID" value="MBD2860877.1"/>
    <property type="molecule type" value="Genomic_DNA"/>
</dbReference>
<dbReference type="AlphaFoldDB" id="A0A927C6I6"/>
<keyword evidence="1" id="KW-0418">Kinase</keyword>
<protein>
    <submittedName>
        <fullName evidence="1">Serine/threonine protein kinase</fullName>
    </submittedName>
</protein>
<dbReference type="GO" id="GO:0004674">
    <property type="term" value="F:protein serine/threonine kinase activity"/>
    <property type="evidence" value="ECO:0007669"/>
    <property type="project" value="UniProtKB-KW"/>
</dbReference>
<keyword evidence="1" id="KW-0723">Serine/threonine-protein kinase</keyword>
<sequence length="217" mass="25023">MEDFRAIKVETIIVKGKKELKVHNPTAYPMIGIGAQGAVFRLSPKRCVKLYESTHSAYWEAKALKAAKEGTSFPRLHEAGDHYVVMDYLEGPTLQEYVKRHGELPEWACAQVVGILQEMRRFKFARIDTRIGHIIVTSGNKLKVIDHSGAFRTTRRAPFMLLISLEKAGVLLPFLRYAARHHPKLYEKWRDKRREGTDVDRVPRLPRMETLLKEDTK</sequence>
<accession>A0A927C6I6</accession>
<keyword evidence="1" id="KW-0808">Transferase</keyword>